<accession>A0A1F8FL12</accession>
<dbReference type="Pfam" id="PF00271">
    <property type="entry name" value="Helicase_C"/>
    <property type="match status" value="1"/>
</dbReference>
<dbReference type="Pfam" id="PF19833">
    <property type="entry name" value="RecG_dom3_C"/>
    <property type="match status" value="1"/>
</dbReference>
<dbReference type="InterPro" id="IPR004609">
    <property type="entry name" value="ATP-dep_DNA_helicase_RecG"/>
</dbReference>
<evidence type="ECO:0000259" key="16">
    <source>
        <dbReference type="PROSITE" id="PS51192"/>
    </source>
</evidence>
<evidence type="ECO:0000256" key="13">
    <source>
        <dbReference type="ARBA" id="ARBA00034808"/>
    </source>
</evidence>
<feature type="domain" description="Helicase C-terminal" evidence="17">
    <location>
        <begin position="545"/>
        <end position="705"/>
    </location>
</feature>
<evidence type="ECO:0000256" key="3">
    <source>
        <dbReference type="ARBA" id="ARBA00022741"/>
    </source>
</evidence>
<comment type="similarity">
    <text evidence="1 15">Belongs to the helicase family. RecG subfamily.</text>
</comment>
<evidence type="ECO:0000256" key="5">
    <source>
        <dbReference type="ARBA" id="ARBA00022801"/>
    </source>
</evidence>
<keyword evidence="11" id="KW-0413">Isomerase</keyword>
<dbReference type="InterPro" id="IPR033454">
    <property type="entry name" value="RecG_wedge"/>
</dbReference>
<dbReference type="PROSITE" id="PS51194">
    <property type="entry name" value="HELICASE_CTER"/>
    <property type="match status" value="1"/>
</dbReference>
<evidence type="ECO:0000256" key="11">
    <source>
        <dbReference type="ARBA" id="ARBA00023235"/>
    </source>
</evidence>
<gene>
    <name evidence="18" type="ORF">A3C71_00640</name>
</gene>
<evidence type="ECO:0000313" key="19">
    <source>
        <dbReference type="Proteomes" id="UP000178197"/>
    </source>
</evidence>
<protein>
    <recommendedName>
        <fullName evidence="2 15">ATP-dependent DNA helicase RecG</fullName>
        <ecNumber evidence="13 15">5.6.2.4</ecNumber>
    </recommendedName>
</protein>
<dbReference type="SMART" id="SM00490">
    <property type="entry name" value="HELICc"/>
    <property type="match status" value="1"/>
</dbReference>
<dbReference type="InterPro" id="IPR014001">
    <property type="entry name" value="Helicase_ATP-bd"/>
</dbReference>
<dbReference type="PROSITE" id="PS51192">
    <property type="entry name" value="HELICASE_ATP_BIND_1"/>
    <property type="match status" value="1"/>
</dbReference>
<dbReference type="GO" id="GO:0043138">
    <property type="term" value="F:3'-5' DNA helicase activity"/>
    <property type="evidence" value="ECO:0007669"/>
    <property type="project" value="UniProtKB-EC"/>
</dbReference>
<dbReference type="Pfam" id="PF17191">
    <property type="entry name" value="RecG_wedge"/>
    <property type="match status" value="1"/>
</dbReference>
<sequence>MLNLDTPIEKLVGVGTKNLPRLKRLGLETVKDLLWHFPHRYEDYRRQVPAEEIREPGEIVSLRGEVVKIKTTSLWRRRSVTEAFIQDHSGVVRAVWFNQPYLENSLPLQTVVSLSGKTALDKHGLYLSNPHHEKLQADFVHTSRLVPIYPETEGLTSKYLRFLIKPLLHSFGTPSFASPSPKALEGHSKASEGKSEGQALFDSLPQYILEKYNFPPLAAAIKKIHFPDSPEEAEQARERMAFEELFLFQLRSIANRRQALQLKAPVIKFEPETVKQLVNSLPFELTDDQKVAAFEILKDLEKKYPMNRLLNGDVGSGKTIVALMAAYQTVRQQKQVAFMAPTEILAQQHFDSVKMLLSRIGNYELGIRVGLLTGSEAQCSELHDGHVIRKKLSKKTMQEKIAKGEVDLLIGTHAVIQKDVKFKNLALVVIDEQHRFGVEQRMKLLRNYESGIMNQESEKSIIHNSKFLIPHLLSMTATPIPRTLALTIYGDLDISLIKEKPKNRKKIVTKVVSKKDEIQAYRFLKQEIKAGRQVFVICPRIETQTIDNRLETMAKRKKEGELAIVYKQSTMSSLWAEVKAVTTEYEKLSQKVFPHLKIAMLHGKMKPKEKEKIMSAFKNGFYDILVSTSVVEVGVDIPNASVMLIENAERFGLAQLHQFRGRVGRAEHQSYCLLVNGGNSRSENTRLKALEKCDDGFQLAEEDLKLRGPGEFTGHKQSGLPDLAMASLTNLELIKKARLEAKLLLKEDPGLSNYPPLKKQLDQFQKIRHFE</sequence>
<evidence type="ECO:0000256" key="1">
    <source>
        <dbReference type="ARBA" id="ARBA00007504"/>
    </source>
</evidence>
<evidence type="ECO:0000256" key="9">
    <source>
        <dbReference type="ARBA" id="ARBA00023172"/>
    </source>
</evidence>
<dbReference type="InterPro" id="IPR001650">
    <property type="entry name" value="Helicase_C-like"/>
</dbReference>
<name>A0A1F8FL12_9BACT</name>
<dbReference type="InterPro" id="IPR027417">
    <property type="entry name" value="P-loop_NTPase"/>
</dbReference>
<dbReference type="InterPro" id="IPR012340">
    <property type="entry name" value="NA-bd_OB-fold"/>
</dbReference>
<keyword evidence="5 15" id="KW-0378">Hydrolase</keyword>
<dbReference type="CDD" id="cd17992">
    <property type="entry name" value="DEXHc_RecG"/>
    <property type="match status" value="1"/>
</dbReference>
<keyword evidence="10 15" id="KW-0234">DNA repair</keyword>
<dbReference type="PANTHER" id="PTHR47964:SF1">
    <property type="entry name" value="ATP-DEPENDENT DNA HELICASE HOMOLOG RECG, CHLOROPLASTIC"/>
    <property type="match status" value="1"/>
</dbReference>
<dbReference type="GO" id="GO:0016887">
    <property type="term" value="F:ATP hydrolysis activity"/>
    <property type="evidence" value="ECO:0007669"/>
    <property type="project" value="RHEA"/>
</dbReference>
<evidence type="ECO:0000256" key="7">
    <source>
        <dbReference type="ARBA" id="ARBA00022840"/>
    </source>
</evidence>
<keyword evidence="4 15" id="KW-0227">DNA damage</keyword>
<keyword evidence="8" id="KW-0238">DNA-binding</keyword>
<dbReference type="EMBL" id="MGJT01000007">
    <property type="protein sequence ID" value="OGN13420.1"/>
    <property type="molecule type" value="Genomic_DNA"/>
</dbReference>
<dbReference type="GO" id="GO:0006281">
    <property type="term" value="P:DNA repair"/>
    <property type="evidence" value="ECO:0007669"/>
    <property type="project" value="UniProtKB-UniRule"/>
</dbReference>
<dbReference type="Proteomes" id="UP000178197">
    <property type="component" value="Unassembled WGS sequence"/>
</dbReference>
<evidence type="ECO:0000256" key="15">
    <source>
        <dbReference type="RuleBase" id="RU363016"/>
    </source>
</evidence>
<dbReference type="NCBIfam" id="TIGR00643">
    <property type="entry name" value="recG"/>
    <property type="match status" value="1"/>
</dbReference>
<dbReference type="GO" id="GO:0003677">
    <property type="term" value="F:DNA binding"/>
    <property type="evidence" value="ECO:0007669"/>
    <property type="project" value="UniProtKB-KW"/>
</dbReference>
<dbReference type="InterPro" id="IPR047112">
    <property type="entry name" value="RecG/Mfd"/>
</dbReference>
<evidence type="ECO:0000256" key="6">
    <source>
        <dbReference type="ARBA" id="ARBA00022806"/>
    </source>
</evidence>
<dbReference type="InterPro" id="IPR045562">
    <property type="entry name" value="RecG_dom3_C"/>
</dbReference>
<dbReference type="AlphaFoldDB" id="A0A1F8FL12"/>
<organism evidence="18 19">
    <name type="scientific">Candidatus Yanofskybacteria bacterium RIFCSPHIGHO2_02_FULL_43_15c</name>
    <dbReference type="NCBI Taxonomy" id="1802679"/>
    <lineage>
        <taxon>Bacteria</taxon>
        <taxon>Candidatus Yanofskyibacteriota</taxon>
    </lineage>
</organism>
<keyword evidence="6 15" id="KW-0347">Helicase</keyword>
<comment type="function">
    <text evidence="15">Plays a critical role in recombination and DNA repair. Helps process Holliday junction intermediates to mature products by catalyzing branch migration. Has replication fork regression activity, unwinds stalled or blocked replication forks to make a HJ that can be resolved. Has a DNA unwinding activity characteristic of a DNA helicase with 3'-5' polarity.</text>
</comment>
<dbReference type="EC" id="5.6.2.4" evidence="13 15"/>
<dbReference type="NCBIfam" id="NF008168">
    <property type="entry name" value="PRK10917.2-2"/>
    <property type="match status" value="1"/>
</dbReference>
<comment type="catalytic activity">
    <reaction evidence="12 15">
        <text>Couples ATP hydrolysis with the unwinding of duplex DNA by translocating in the 3'-5' direction.</text>
        <dbReference type="EC" id="5.6.2.4"/>
    </reaction>
</comment>
<reference evidence="18 19" key="1">
    <citation type="journal article" date="2016" name="Nat. Commun.">
        <title>Thousands of microbial genomes shed light on interconnected biogeochemical processes in an aquifer system.</title>
        <authorList>
            <person name="Anantharaman K."/>
            <person name="Brown C.T."/>
            <person name="Hug L.A."/>
            <person name="Sharon I."/>
            <person name="Castelle C.J."/>
            <person name="Probst A.J."/>
            <person name="Thomas B.C."/>
            <person name="Singh A."/>
            <person name="Wilkins M.J."/>
            <person name="Karaoz U."/>
            <person name="Brodie E.L."/>
            <person name="Williams K.H."/>
            <person name="Hubbard S.S."/>
            <person name="Banfield J.F."/>
        </authorList>
    </citation>
    <scope>NUCLEOTIDE SEQUENCE [LARGE SCALE GENOMIC DNA]</scope>
</reference>
<evidence type="ECO:0000256" key="12">
    <source>
        <dbReference type="ARBA" id="ARBA00034617"/>
    </source>
</evidence>
<dbReference type="GO" id="GO:0006310">
    <property type="term" value="P:DNA recombination"/>
    <property type="evidence" value="ECO:0007669"/>
    <property type="project" value="UniProtKB-UniRule"/>
</dbReference>
<proteinExistence type="inferred from homology"/>
<feature type="domain" description="Helicase ATP-binding" evidence="16">
    <location>
        <begin position="299"/>
        <end position="497"/>
    </location>
</feature>
<dbReference type="Pfam" id="PF00270">
    <property type="entry name" value="DEAD"/>
    <property type="match status" value="1"/>
</dbReference>
<dbReference type="SUPFAM" id="SSF52540">
    <property type="entry name" value="P-loop containing nucleoside triphosphate hydrolases"/>
    <property type="match status" value="2"/>
</dbReference>
<evidence type="ECO:0000256" key="2">
    <source>
        <dbReference type="ARBA" id="ARBA00017846"/>
    </source>
</evidence>
<evidence type="ECO:0000259" key="17">
    <source>
        <dbReference type="PROSITE" id="PS51194"/>
    </source>
</evidence>
<evidence type="ECO:0000256" key="4">
    <source>
        <dbReference type="ARBA" id="ARBA00022763"/>
    </source>
</evidence>
<comment type="catalytic activity">
    <reaction evidence="14 15">
        <text>ATP + H2O = ADP + phosphate + H(+)</text>
        <dbReference type="Rhea" id="RHEA:13065"/>
        <dbReference type="ChEBI" id="CHEBI:15377"/>
        <dbReference type="ChEBI" id="CHEBI:15378"/>
        <dbReference type="ChEBI" id="CHEBI:30616"/>
        <dbReference type="ChEBI" id="CHEBI:43474"/>
        <dbReference type="ChEBI" id="CHEBI:456216"/>
        <dbReference type="EC" id="5.6.2.4"/>
    </reaction>
</comment>
<dbReference type="CDD" id="cd04488">
    <property type="entry name" value="RecG_wedge_OBF"/>
    <property type="match status" value="1"/>
</dbReference>
<dbReference type="GO" id="GO:0005524">
    <property type="term" value="F:ATP binding"/>
    <property type="evidence" value="ECO:0007669"/>
    <property type="project" value="UniProtKB-KW"/>
</dbReference>
<dbReference type="InterPro" id="IPR011545">
    <property type="entry name" value="DEAD/DEAH_box_helicase_dom"/>
</dbReference>
<keyword evidence="3 15" id="KW-0547">Nucleotide-binding</keyword>
<evidence type="ECO:0000256" key="10">
    <source>
        <dbReference type="ARBA" id="ARBA00023204"/>
    </source>
</evidence>
<keyword evidence="7 15" id="KW-0067">ATP-binding</keyword>
<evidence type="ECO:0000256" key="14">
    <source>
        <dbReference type="ARBA" id="ARBA00048988"/>
    </source>
</evidence>
<dbReference type="PANTHER" id="PTHR47964">
    <property type="entry name" value="ATP-DEPENDENT DNA HELICASE HOMOLOG RECG, CHLOROPLASTIC"/>
    <property type="match status" value="1"/>
</dbReference>
<comment type="caution">
    <text evidence="18">The sequence shown here is derived from an EMBL/GenBank/DDBJ whole genome shotgun (WGS) entry which is preliminary data.</text>
</comment>
<dbReference type="Gene3D" id="2.40.50.140">
    <property type="entry name" value="Nucleic acid-binding proteins"/>
    <property type="match status" value="1"/>
</dbReference>
<dbReference type="SMART" id="SM00487">
    <property type="entry name" value="DEXDc"/>
    <property type="match status" value="1"/>
</dbReference>
<evidence type="ECO:0000256" key="8">
    <source>
        <dbReference type="ARBA" id="ARBA00023125"/>
    </source>
</evidence>
<evidence type="ECO:0000313" key="18">
    <source>
        <dbReference type="EMBL" id="OGN13420.1"/>
    </source>
</evidence>
<dbReference type="Gene3D" id="3.40.50.300">
    <property type="entry name" value="P-loop containing nucleotide triphosphate hydrolases"/>
    <property type="match status" value="2"/>
</dbReference>
<dbReference type="SUPFAM" id="SSF50249">
    <property type="entry name" value="Nucleic acid-binding proteins"/>
    <property type="match status" value="1"/>
</dbReference>
<keyword evidence="9 15" id="KW-0233">DNA recombination</keyword>